<dbReference type="GO" id="GO:0017136">
    <property type="term" value="F:histone deacetylase activity, NAD-dependent"/>
    <property type="evidence" value="ECO:0007669"/>
    <property type="project" value="TreeGrafter"/>
</dbReference>
<reference evidence="6 7" key="1">
    <citation type="journal article" date="2010" name="Cell">
        <title>The genome of Naegleria gruberi illuminates early eukaryotic versatility.</title>
        <authorList>
            <person name="Fritz-Laylin L.K."/>
            <person name="Prochnik S.E."/>
            <person name="Ginger M.L."/>
            <person name="Dacks J.B."/>
            <person name="Carpenter M.L."/>
            <person name="Field M.C."/>
            <person name="Kuo A."/>
            <person name="Paredez A."/>
            <person name="Chapman J."/>
            <person name="Pham J."/>
            <person name="Shu S."/>
            <person name="Neupane R."/>
            <person name="Cipriano M."/>
            <person name="Mancuso J."/>
            <person name="Tu H."/>
            <person name="Salamov A."/>
            <person name="Lindquist E."/>
            <person name="Shapiro H."/>
            <person name="Lucas S."/>
            <person name="Grigoriev I.V."/>
            <person name="Cande W.Z."/>
            <person name="Fulton C."/>
            <person name="Rokhsar D.S."/>
            <person name="Dawson S.C."/>
        </authorList>
    </citation>
    <scope>NUCLEOTIDE SEQUENCE [LARGE SCALE GENOMIC DNA]</scope>
    <source>
        <strain evidence="6 7">NEG-M</strain>
    </source>
</reference>
<evidence type="ECO:0000256" key="1">
    <source>
        <dbReference type="ARBA" id="ARBA00022679"/>
    </source>
</evidence>
<feature type="compositionally biased region" description="Basic and acidic residues" evidence="4">
    <location>
        <begin position="358"/>
        <end position="390"/>
    </location>
</feature>
<evidence type="ECO:0000259" key="5">
    <source>
        <dbReference type="PROSITE" id="PS50305"/>
    </source>
</evidence>
<dbReference type="STRING" id="5762.D2V3E2"/>
<proteinExistence type="predicted"/>
<dbReference type="SUPFAM" id="SSF52467">
    <property type="entry name" value="DHS-like NAD/FAD-binding domain"/>
    <property type="match status" value="1"/>
</dbReference>
<keyword evidence="3" id="KW-0479">Metal-binding</keyword>
<evidence type="ECO:0000313" key="7">
    <source>
        <dbReference type="Proteomes" id="UP000006671"/>
    </source>
</evidence>
<dbReference type="RefSeq" id="XP_002681366.1">
    <property type="nucleotide sequence ID" value="XM_002681320.1"/>
</dbReference>
<dbReference type="Gene3D" id="3.40.50.1220">
    <property type="entry name" value="TPP-binding domain"/>
    <property type="match status" value="1"/>
</dbReference>
<dbReference type="EMBL" id="GG738850">
    <property type="protein sequence ID" value="EFC48622.1"/>
    <property type="molecule type" value="Genomic_DNA"/>
</dbReference>
<feature type="active site" description="Proton acceptor" evidence="3">
    <location>
        <position position="162"/>
    </location>
</feature>
<dbReference type="PANTHER" id="PTHR11085:SF10">
    <property type="entry name" value="NAD-DEPENDENT PROTEIN DEACYLASE SIRTUIN-5, MITOCHONDRIAL-RELATED"/>
    <property type="match status" value="1"/>
</dbReference>
<dbReference type="InterPro" id="IPR003000">
    <property type="entry name" value="Sirtuin"/>
</dbReference>
<dbReference type="PROSITE" id="PS50305">
    <property type="entry name" value="SIRTUIN"/>
    <property type="match status" value="1"/>
</dbReference>
<feature type="binding site" evidence="3">
    <location>
        <position position="214"/>
    </location>
    <ligand>
        <name>Zn(2+)</name>
        <dbReference type="ChEBI" id="CHEBI:29105"/>
    </ligand>
</feature>
<dbReference type="GO" id="GO:0046872">
    <property type="term" value="F:metal ion binding"/>
    <property type="evidence" value="ECO:0007669"/>
    <property type="project" value="UniProtKB-KW"/>
</dbReference>
<protein>
    <submittedName>
        <fullName evidence="6">Predicted protein</fullName>
    </submittedName>
</protein>
<dbReference type="PANTHER" id="PTHR11085">
    <property type="entry name" value="NAD-DEPENDENT PROTEIN DEACYLASE SIRTUIN-5, MITOCHONDRIAL-RELATED"/>
    <property type="match status" value="1"/>
</dbReference>
<dbReference type="GO" id="GO:0005634">
    <property type="term" value="C:nucleus"/>
    <property type="evidence" value="ECO:0007669"/>
    <property type="project" value="TreeGrafter"/>
</dbReference>
<dbReference type="InParanoid" id="D2V3E2"/>
<dbReference type="Gene3D" id="3.30.1600.10">
    <property type="entry name" value="SIR2/SIRT2 'Small Domain"/>
    <property type="match status" value="1"/>
</dbReference>
<feature type="domain" description="Deacetylase sirtuin-type" evidence="5">
    <location>
        <begin position="34"/>
        <end position="320"/>
    </location>
</feature>
<feature type="region of interest" description="Disordered" evidence="4">
    <location>
        <begin position="1"/>
        <end position="25"/>
    </location>
</feature>
<dbReference type="InterPro" id="IPR029035">
    <property type="entry name" value="DHS-like_NAD/FAD-binding_dom"/>
</dbReference>
<dbReference type="KEGG" id="ngr:NAEGRDRAFT_30659"/>
<dbReference type="InterPro" id="IPR026590">
    <property type="entry name" value="Ssirtuin_cat_dom"/>
</dbReference>
<evidence type="ECO:0000256" key="2">
    <source>
        <dbReference type="ARBA" id="ARBA00023027"/>
    </source>
</evidence>
<feature type="binding site" evidence="3">
    <location>
        <position position="170"/>
    </location>
    <ligand>
        <name>Zn(2+)</name>
        <dbReference type="ChEBI" id="CHEBI:29105"/>
    </ligand>
</feature>
<keyword evidence="3" id="KW-0862">Zinc</keyword>
<dbReference type="eggNOG" id="KOG2684">
    <property type="taxonomic scope" value="Eukaryota"/>
</dbReference>
<name>D2V3E2_NAEGR</name>
<evidence type="ECO:0000313" key="6">
    <source>
        <dbReference type="EMBL" id="EFC48622.1"/>
    </source>
</evidence>
<feature type="binding site" evidence="3">
    <location>
        <position position="217"/>
    </location>
    <ligand>
        <name>Zn(2+)</name>
        <dbReference type="ChEBI" id="CHEBI:29105"/>
    </ligand>
</feature>
<dbReference type="InterPro" id="IPR050134">
    <property type="entry name" value="NAD-dep_sirtuin_deacylases"/>
</dbReference>
<dbReference type="CDD" id="cd00296">
    <property type="entry name" value="SIR2"/>
    <property type="match status" value="1"/>
</dbReference>
<feature type="binding site" evidence="3">
    <location>
        <position position="179"/>
    </location>
    <ligand>
        <name>Zn(2+)</name>
        <dbReference type="ChEBI" id="CHEBI:29105"/>
    </ligand>
</feature>
<gene>
    <name evidence="6" type="ORF">NAEGRDRAFT_30659</name>
</gene>
<sequence>MKRRASRNNLQDNKKVETPKKSTPPVVVDNISDQALSESSIKAIQKLAGQLASGKKLLFVTGAGISQISGIPTYRGDANSIWSNHILDMGTRKMFQRDELHWYNSFWLTTHHKREYFVAKPNEGHLAIARLSKLCNLRCITQNIDHLHSKTSLSPSHIIEVHGRLGLYKCINSRKKNPCPYAKTHSIDTVQLEKHSNDYHQNKPTFTIKSVPKCPFCKTLLLPQALLFDEKYESHDFYQWRKALQWIADCEVICFVGTSFSVGVTAECLSIAKDNDKTLYNFNIRVDKEVKNLPGMYHIVGKSEISLPFLFNTLVEIGKSQHLSHKPRMHFYSSQYSSTHKVVKRTNLKRLQRNSKVIHSDDEQQQPVEEHEYDSDHERISKKIKFKEYSSSDDGASSSEEGETEEEFDDSDEDY</sequence>
<keyword evidence="2" id="KW-0520">NAD</keyword>
<dbReference type="OrthoDB" id="424302at2759"/>
<organism evidence="7">
    <name type="scientific">Naegleria gruberi</name>
    <name type="common">Amoeba</name>
    <dbReference type="NCBI Taxonomy" id="5762"/>
    <lineage>
        <taxon>Eukaryota</taxon>
        <taxon>Discoba</taxon>
        <taxon>Heterolobosea</taxon>
        <taxon>Tetramitia</taxon>
        <taxon>Eutetramitia</taxon>
        <taxon>Vahlkampfiidae</taxon>
        <taxon>Naegleria</taxon>
    </lineage>
</organism>
<evidence type="ECO:0000256" key="4">
    <source>
        <dbReference type="SAM" id="MobiDB-lite"/>
    </source>
</evidence>
<dbReference type="GeneID" id="8862321"/>
<feature type="region of interest" description="Disordered" evidence="4">
    <location>
        <begin position="353"/>
        <end position="415"/>
    </location>
</feature>
<dbReference type="VEuPathDB" id="AmoebaDB:NAEGRDRAFT_30659"/>
<dbReference type="GO" id="GO:0070403">
    <property type="term" value="F:NAD+ binding"/>
    <property type="evidence" value="ECO:0007669"/>
    <property type="project" value="InterPro"/>
</dbReference>
<dbReference type="Proteomes" id="UP000006671">
    <property type="component" value="Unassembled WGS sequence"/>
</dbReference>
<dbReference type="InterPro" id="IPR026591">
    <property type="entry name" value="Sirtuin_cat_small_dom_sf"/>
</dbReference>
<keyword evidence="7" id="KW-1185">Reference proteome</keyword>
<dbReference type="Pfam" id="PF02146">
    <property type="entry name" value="SIR2"/>
    <property type="match status" value="1"/>
</dbReference>
<keyword evidence="1" id="KW-0808">Transferase</keyword>
<dbReference type="AlphaFoldDB" id="D2V3E2"/>
<evidence type="ECO:0000256" key="3">
    <source>
        <dbReference type="PROSITE-ProRule" id="PRU00236"/>
    </source>
</evidence>
<feature type="compositionally biased region" description="Acidic residues" evidence="4">
    <location>
        <begin position="400"/>
        <end position="415"/>
    </location>
</feature>
<accession>D2V3E2</accession>